<reference evidence="1 2" key="1">
    <citation type="journal article" date="2021" name="Plant Biotechnol. J.">
        <title>Multi-omics assisted identification of the key and species-specific regulatory components of drought-tolerant mechanisms in Gossypium stocksii.</title>
        <authorList>
            <person name="Yu D."/>
            <person name="Ke L."/>
            <person name="Zhang D."/>
            <person name="Wu Y."/>
            <person name="Sun Y."/>
            <person name="Mei J."/>
            <person name="Sun J."/>
            <person name="Sun Y."/>
        </authorList>
    </citation>
    <scope>NUCLEOTIDE SEQUENCE [LARGE SCALE GENOMIC DNA]</scope>
    <source>
        <strain evidence="2">cv. E1</strain>
        <tissue evidence="1">Leaf</tissue>
    </source>
</reference>
<gene>
    <name evidence="1" type="ORF">J1N35_010819</name>
</gene>
<protein>
    <submittedName>
        <fullName evidence="1">Uncharacterized protein</fullName>
    </submittedName>
</protein>
<dbReference type="EMBL" id="JAIQCV010000004">
    <property type="protein sequence ID" value="KAH1107051.1"/>
    <property type="molecule type" value="Genomic_DNA"/>
</dbReference>
<organism evidence="1 2">
    <name type="scientific">Gossypium stocksii</name>
    <dbReference type="NCBI Taxonomy" id="47602"/>
    <lineage>
        <taxon>Eukaryota</taxon>
        <taxon>Viridiplantae</taxon>
        <taxon>Streptophyta</taxon>
        <taxon>Embryophyta</taxon>
        <taxon>Tracheophyta</taxon>
        <taxon>Spermatophyta</taxon>
        <taxon>Magnoliopsida</taxon>
        <taxon>eudicotyledons</taxon>
        <taxon>Gunneridae</taxon>
        <taxon>Pentapetalae</taxon>
        <taxon>rosids</taxon>
        <taxon>malvids</taxon>
        <taxon>Malvales</taxon>
        <taxon>Malvaceae</taxon>
        <taxon>Malvoideae</taxon>
        <taxon>Gossypium</taxon>
    </lineage>
</organism>
<dbReference type="AlphaFoldDB" id="A0A9D3W134"/>
<name>A0A9D3W134_9ROSI</name>
<dbReference type="OrthoDB" id="683469at2759"/>
<evidence type="ECO:0000313" key="2">
    <source>
        <dbReference type="Proteomes" id="UP000828251"/>
    </source>
</evidence>
<evidence type="ECO:0000313" key="1">
    <source>
        <dbReference type="EMBL" id="KAH1107051.1"/>
    </source>
</evidence>
<sequence>MSLIDLDAAHVAEFPEYSEILSAHRLAVNSDPEELFVDQRFENKEECVFAIKQYSMNISVDYNVAILLLAVAQDGNRNVLLIAFAIVDKENMES</sequence>
<keyword evidence="2" id="KW-1185">Reference proteome</keyword>
<comment type="caution">
    <text evidence="1">The sequence shown here is derived from an EMBL/GenBank/DDBJ whole genome shotgun (WGS) entry which is preliminary data.</text>
</comment>
<accession>A0A9D3W134</accession>
<proteinExistence type="predicted"/>
<dbReference type="Proteomes" id="UP000828251">
    <property type="component" value="Unassembled WGS sequence"/>
</dbReference>